<feature type="region of interest" description="Disordered" evidence="9">
    <location>
        <begin position="1"/>
        <end position="23"/>
    </location>
</feature>
<evidence type="ECO:0000256" key="8">
    <source>
        <dbReference type="PROSITE-ProRule" id="PRU00042"/>
    </source>
</evidence>
<dbReference type="PANTHER" id="PTHR46179:SF13">
    <property type="entry name" value="C2H2-TYPE DOMAIN-CONTAINING PROTEIN"/>
    <property type="match status" value="1"/>
</dbReference>
<feature type="domain" description="C2H2-type" evidence="10">
    <location>
        <begin position="170"/>
        <end position="196"/>
    </location>
</feature>
<dbReference type="InterPro" id="IPR013087">
    <property type="entry name" value="Znf_C2H2_type"/>
</dbReference>
<keyword evidence="6" id="KW-0804">Transcription</keyword>
<dbReference type="Gene3D" id="3.30.160.60">
    <property type="entry name" value="Classic Zinc Finger"/>
    <property type="match status" value="2"/>
</dbReference>
<dbReference type="AlphaFoldDB" id="A0AAV9XNH4"/>
<dbReference type="GO" id="GO:0008270">
    <property type="term" value="F:zinc ion binding"/>
    <property type="evidence" value="ECO:0007669"/>
    <property type="project" value="UniProtKB-KW"/>
</dbReference>
<dbReference type="PROSITE" id="PS50157">
    <property type="entry name" value="ZINC_FINGER_C2H2_2"/>
    <property type="match status" value="2"/>
</dbReference>
<evidence type="ECO:0000313" key="12">
    <source>
        <dbReference type="Proteomes" id="UP001365542"/>
    </source>
</evidence>
<feature type="domain" description="C2H2-type" evidence="10">
    <location>
        <begin position="143"/>
        <end position="170"/>
    </location>
</feature>
<sequence length="342" mass="39009">MSKRSYQNWNPASNMDQLSDSEPQWRYDSMSEYSMAEYDSLAATAMDPALQQYDYPERDTRGLGGSGYPYSDDTIASSENFGYISDNPDRSIPTSRPESRYNQNEYLDSRDIGDARSRPGRGGVRDSRPQRGHSRGSNDVLPYPCDECTISFKNSEGLRKHKQVHGPRRFVCRFAGCERLFQTKRDLARHEGTVHAESLGPARVNPRTKWICKVPGCNRDRNKPFSRKDNAQKHVTAVHGLDRTIADTEIGEIADPEATGAYDEYFPELDWADPSHGDTYGVDQGFQDTDEYSYIDDSNQPGFVAPAYRERERRRGHAHMRAQEDAYDPLSRKLKNTDFFAQ</sequence>
<keyword evidence="12" id="KW-1185">Reference proteome</keyword>
<accession>A0AAV9XNH4</accession>
<dbReference type="EMBL" id="JAVHJO010000002">
    <property type="protein sequence ID" value="KAK6542759.1"/>
    <property type="molecule type" value="Genomic_DNA"/>
</dbReference>
<evidence type="ECO:0000259" key="10">
    <source>
        <dbReference type="PROSITE" id="PS50157"/>
    </source>
</evidence>
<dbReference type="SUPFAM" id="SSF57667">
    <property type="entry name" value="beta-beta-alpha zinc fingers"/>
    <property type="match status" value="1"/>
</dbReference>
<evidence type="ECO:0000256" key="1">
    <source>
        <dbReference type="ARBA" id="ARBA00004123"/>
    </source>
</evidence>
<feature type="compositionally biased region" description="Polar residues" evidence="9">
    <location>
        <begin position="1"/>
        <end position="22"/>
    </location>
</feature>
<comment type="subcellular location">
    <subcellularLocation>
        <location evidence="1">Nucleus</location>
    </subcellularLocation>
</comment>
<dbReference type="InterPro" id="IPR051061">
    <property type="entry name" value="Zinc_finger_trans_reg"/>
</dbReference>
<dbReference type="Pfam" id="PF00096">
    <property type="entry name" value="zf-C2H2"/>
    <property type="match status" value="1"/>
</dbReference>
<dbReference type="SMART" id="SM00355">
    <property type="entry name" value="ZnF_C2H2"/>
    <property type="match status" value="3"/>
</dbReference>
<dbReference type="PROSITE" id="PS00028">
    <property type="entry name" value="ZINC_FINGER_C2H2_1"/>
    <property type="match status" value="2"/>
</dbReference>
<dbReference type="GO" id="GO:0006357">
    <property type="term" value="P:regulation of transcription by RNA polymerase II"/>
    <property type="evidence" value="ECO:0007669"/>
    <property type="project" value="TreeGrafter"/>
</dbReference>
<evidence type="ECO:0000256" key="5">
    <source>
        <dbReference type="ARBA" id="ARBA00023015"/>
    </source>
</evidence>
<evidence type="ECO:0000256" key="4">
    <source>
        <dbReference type="ARBA" id="ARBA00022833"/>
    </source>
</evidence>
<keyword evidence="7" id="KW-0539">Nucleus</keyword>
<name>A0AAV9XNH4_9PEZI</name>
<dbReference type="InterPro" id="IPR036236">
    <property type="entry name" value="Znf_C2H2_sf"/>
</dbReference>
<evidence type="ECO:0000256" key="6">
    <source>
        <dbReference type="ARBA" id="ARBA00023163"/>
    </source>
</evidence>
<gene>
    <name evidence="11" type="ORF">TWF694_006700</name>
</gene>
<evidence type="ECO:0000256" key="7">
    <source>
        <dbReference type="ARBA" id="ARBA00023242"/>
    </source>
</evidence>
<evidence type="ECO:0000256" key="2">
    <source>
        <dbReference type="ARBA" id="ARBA00022723"/>
    </source>
</evidence>
<keyword evidence="2" id="KW-0479">Metal-binding</keyword>
<evidence type="ECO:0000313" key="11">
    <source>
        <dbReference type="EMBL" id="KAK6542759.1"/>
    </source>
</evidence>
<organism evidence="11 12">
    <name type="scientific">Orbilia ellipsospora</name>
    <dbReference type="NCBI Taxonomy" id="2528407"/>
    <lineage>
        <taxon>Eukaryota</taxon>
        <taxon>Fungi</taxon>
        <taxon>Dikarya</taxon>
        <taxon>Ascomycota</taxon>
        <taxon>Pezizomycotina</taxon>
        <taxon>Orbiliomycetes</taxon>
        <taxon>Orbiliales</taxon>
        <taxon>Orbiliaceae</taxon>
        <taxon>Orbilia</taxon>
    </lineage>
</organism>
<keyword evidence="3 8" id="KW-0863">Zinc-finger</keyword>
<reference evidence="11 12" key="1">
    <citation type="submission" date="2019-10" db="EMBL/GenBank/DDBJ databases">
        <authorList>
            <person name="Palmer J.M."/>
        </authorList>
    </citation>
    <scope>NUCLEOTIDE SEQUENCE [LARGE SCALE GENOMIC DNA]</scope>
    <source>
        <strain evidence="11 12">TWF694</strain>
    </source>
</reference>
<evidence type="ECO:0000256" key="3">
    <source>
        <dbReference type="ARBA" id="ARBA00022771"/>
    </source>
</evidence>
<protein>
    <recommendedName>
        <fullName evidence="10">C2H2-type domain-containing protein</fullName>
    </recommendedName>
</protein>
<keyword evidence="4" id="KW-0862">Zinc</keyword>
<evidence type="ECO:0000256" key="9">
    <source>
        <dbReference type="SAM" id="MobiDB-lite"/>
    </source>
</evidence>
<comment type="caution">
    <text evidence="11">The sequence shown here is derived from an EMBL/GenBank/DDBJ whole genome shotgun (WGS) entry which is preliminary data.</text>
</comment>
<dbReference type="PANTHER" id="PTHR46179">
    <property type="entry name" value="ZINC FINGER PROTEIN"/>
    <property type="match status" value="1"/>
</dbReference>
<proteinExistence type="predicted"/>
<dbReference type="Proteomes" id="UP001365542">
    <property type="component" value="Unassembled WGS sequence"/>
</dbReference>
<feature type="compositionally biased region" description="Polar residues" evidence="9">
    <location>
        <begin position="92"/>
        <end position="106"/>
    </location>
</feature>
<feature type="compositionally biased region" description="Basic and acidic residues" evidence="9">
    <location>
        <begin position="107"/>
        <end position="129"/>
    </location>
</feature>
<feature type="region of interest" description="Disordered" evidence="9">
    <location>
        <begin position="49"/>
        <end position="140"/>
    </location>
</feature>
<dbReference type="GO" id="GO:0005634">
    <property type="term" value="C:nucleus"/>
    <property type="evidence" value="ECO:0007669"/>
    <property type="project" value="UniProtKB-SubCell"/>
</dbReference>
<keyword evidence="5" id="KW-0805">Transcription regulation</keyword>